<reference evidence="3" key="1">
    <citation type="journal article" date="2019" name="Int. J. Syst. Evol. Microbiol.">
        <title>The Global Catalogue of Microorganisms (GCM) 10K type strain sequencing project: providing services to taxonomists for standard genome sequencing and annotation.</title>
        <authorList>
            <consortium name="The Broad Institute Genomics Platform"/>
            <consortium name="The Broad Institute Genome Sequencing Center for Infectious Disease"/>
            <person name="Wu L."/>
            <person name="Ma J."/>
        </authorList>
    </citation>
    <scope>NUCLEOTIDE SEQUENCE [LARGE SCALE GENOMIC DNA]</scope>
    <source>
        <strain evidence="3">JCM 13378</strain>
    </source>
</reference>
<organism evidence="2 3">
    <name type="scientific">Bowmanella denitrificans</name>
    <dbReference type="NCBI Taxonomy" id="366582"/>
    <lineage>
        <taxon>Bacteria</taxon>
        <taxon>Pseudomonadati</taxon>
        <taxon>Pseudomonadota</taxon>
        <taxon>Gammaproteobacteria</taxon>
        <taxon>Alteromonadales</taxon>
        <taxon>Alteromonadaceae</taxon>
        <taxon>Bowmanella</taxon>
    </lineage>
</organism>
<keyword evidence="1" id="KW-0472">Membrane</keyword>
<evidence type="ECO:0000313" key="2">
    <source>
        <dbReference type="EMBL" id="GAA0350447.1"/>
    </source>
</evidence>
<keyword evidence="1" id="KW-0812">Transmembrane</keyword>
<evidence type="ECO:0000313" key="3">
    <source>
        <dbReference type="Proteomes" id="UP001501757"/>
    </source>
</evidence>
<dbReference type="EMBL" id="BAAAEI010000006">
    <property type="protein sequence ID" value="GAA0350447.1"/>
    <property type="molecule type" value="Genomic_DNA"/>
</dbReference>
<sequence length="97" mass="10941">MSLFNDPIKWAESAAKSKVRLMLSIALHFVLVLGGLWVLYDSIPLKPQLNGLSYIEFISSSSPIFFMGALLPSMYLYSMYRMTKTIKEKSGVDTKIT</sequence>
<dbReference type="Proteomes" id="UP001501757">
    <property type="component" value="Unassembled WGS sequence"/>
</dbReference>
<comment type="caution">
    <text evidence="2">The sequence shown here is derived from an EMBL/GenBank/DDBJ whole genome shotgun (WGS) entry which is preliminary data.</text>
</comment>
<protein>
    <submittedName>
        <fullName evidence="2">Uncharacterized protein</fullName>
    </submittedName>
</protein>
<gene>
    <name evidence="2" type="ORF">GCM10009092_13550</name>
</gene>
<proteinExistence type="predicted"/>
<feature type="transmembrane region" description="Helical" evidence="1">
    <location>
        <begin position="52"/>
        <end position="77"/>
    </location>
</feature>
<keyword evidence="3" id="KW-1185">Reference proteome</keyword>
<keyword evidence="1" id="KW-1133">Transmembrane helix</keyword>
<dbReference type="RefSeq" id="WP_343843302.1">
    <property type="nucleotide sequence ID" value="NZ_BAAAEI010000006.1"/>
</dbReference>
<accession>A0ABP3GR99</accession>
<feature type="transmembrane region" description="Helical" evidence="1">
    <location>
        <begin position="21"/>
        <end position="40"/>
    </location>
</feature>
<name>A0ABP3GR99_9ALTE</name>
<evidence type="ECO:0000256" key="1">
    <source>
        <dbReference type="SAM" id="Phobius"/>
    </source>
</evidence>